<dbReference type="PROSITE" id="PS51257">
    <property type="entry name" value="PROKAR_LIPOPROTEIN"/>
    <property type="match status" value="1"/>
</dbReference>
<keyword evidence="1" id="KW-0732">Signal</keyword>
<dbReference type="EMBL" id="AM421808">
    <property type="protein sequence ID" value="CAM10003.1"/>
    <property type="molecule type" value="Genomic_DNA"/>
</dbReference>
<proteinExistence type="predicted"/>
<protein>
    <submittedName>
        <fullName evidence="2">Lipoprotein</fullName>
    </submittedName>
</protein>
<evidence type="ECO:0000256" key="1">
    <source>
        <dbReference type="SAM" id="SignalP"/>
    </source>
</evidence>
<name>A1KT21_NEIMF</name>
<dbReference type="KEGG" id="nmc:NMC0712"/>
<feature type="chain" id="PRO_5002635511" evidence="1">
    <location>
        <begin position="24"/>
        <end position="106"/>
    </location>
</feature>
<keyword evidence="2" id="KW-0449">Lipoprotein</keyword>
<accession>A1KT21</accession>
<gene>
    <name evidence="2" type="ordered locus">NMC0712</name>
</gene>
<organism evidence="2 3">
    <name type="scientific">Neisseria meningitidis serogroup C / serotype 2a (strain ATCC 700532 / DSM 15464 / FAM18)</name>
    <dbReference type="NCBI Taxonomy" id="272831"/>
    <lineage>
        <taxon>Bacteria</taxon>
        <taxon>Pseudomonadati</taxon>
        <taxon>Pseudomonadota</taxon>
        <taxon>Betaproteobacteria</taxon>
        <taxon>Neisseriales</taxon>
        <taxon>Neisseriaceae</taxon>
        <taxon>Neisseria</taxon>
    </lineage>
</organism>
<reference evidence="2 3" key="1">
    <citation type="journal article" date="2007" name="PLoS Genet.">
        <title>Meningococcal genetic variation mechanisms viewed through comparative analysis of serogroup C strain FAM18.</title>
        <authorList>
            <person name="Bentley S.D."/>
            <person name="Vernikos G.S."/>
            <person name="Snyder L.A.S."/>
            <person name="Churcher C."/>
            <person name="Arrowsmith C."/>
            <person name="Chillingworth T."/>
            <person name="Cronin A."/>
            <person name="Davis P.H."/>
            <person name="Holroyd N.E."/>
            <person name="Jagels K."/>
            <person name="Maddison M."/>
            <person name="Moule S."/>
            <person name="Rabbinowitsch E."/>
            <person name="Sharp S."/>
            <person name="Unwin L."/>
            <person name="Whitehead S."/>
            <person name="Quail M.A."/>
            <person name="Achtman M."/>
            <person name="Barrell B."/>
            <person name="Saunders N.J."/>
            <person name="Parkhill J."/>
        </authorList>
    </citation>
    <scope>NUCLEOTIDE SEQUENCE [LARGE SCALE GENOMIC DNA]</scope>
    <source>
        <strain evidence="3">ATCC 700532 / DSM 15464 / FAM18</strain>
    </source>
</reference>
<sequence length="106" mass="11565">MLPLTRNTMFRILLLLFPCAILAACTRNIPANPAVSNCAHLQNRTILYFDAHGKPADGAVKGGFYKIIEIQGANRILIQDFNSTGNALGGSYVPDCRKSSLFPKNI</sequence>
<feature type="signal peptide" evidence="1">
    <location>
        <begin position="1"/>
        <end position="23"/>
    </location>
</feature>
<evidence type="ECO:0000313" key="2">
    <source>
        <dbReference type="EMBL" id="CAM10003.1"/>
    </source>
</evidence>
<dbReference type="AlphaFoldDB" id="A1KT21"/>
<dbReference type="Proteomes" id="UP000002286">
    <property type="component" value="Chromosome"/>
</dbReference>
<evidence type="ECO:0000313" key="3">
    <source>
        <dbReference type="Proteomes" id="UP000002286"/>
    </source>
</evidence>
<dbReference type="HOGENOM" id="CLU_2330819_0_0_4"/>